<keyword evidence="1" id="KW-0812">Transmembrane</keyword>
<name>A0A084JAV8_9CLOT</name>
<feature type="transmembrane region" description="Helical" evidence="1">
    <location>
        <begin position="21"/>
        <end position="40"/>
    </location>
</feature>
<evidence type="ECO:0000313" key="3">
    <source>
        <dbReference type="EMBL" id="KEZ86092.1"/>
    </source>
</evidence>
<dbReference type="InterPro" id="IPR043717">
    <property type="entry name" value="DUF5658"/>
</dbReference>
<proteinExistence type="predicted"/>
<keyword evidence="1" id="KW-0472">Membrane</keyword>
<feature type="transmembrane region" description="Helical" evidence="1">
    <location>
        <begin position="52"/>
        <end position="79"/>
    </location>
</feature>
<dbReference type="AlphaFoldDB" id="A0A084JAV8"/>
<dbReference type="EMBL" id="JPMD01000026">
    <property type="protein sequence ID" value="KEZ86092.1"/>
    <property type="molecule type" value="Genomic_DNA"/>
</dbReference>
<sequence>MNFIKFTTKSEVTTSKPIRKKVLFILFLNINDLLFTWLFVGKYSGIFYEANAIAKVIVTNFPLCFFLKISIVLLVILYWNYRLKGATLKGLFISNITANLVLIMYILINALHLFNLLVLLYTKGLLS</sequence>
<evidence type="ECO:0000259" key="2">
    <source>
        <dbReference type="Pfam" id="PF18902"/>
    </source>
</evidence>
<reference evidence="3 4" key="1">
    <citation type="submission" date="2014-07" db="EMBL/GenBank/DDBJ databases">
        <title>Draft genome of Clostridium sulfidigenes 113A isolated from sediments associated with methane hydrate from Krishna Godavari basin.</title>
        <authorList>
            <person name="Honkalas V.S."/>
            <person name="Dabir A.P."/>
            <person name="Arora P."/>
            <person name="Dhakephalkar P.K."/>
        </authorList>
    </citation>
    <scope>NUCLEOTIDE SEQUENCE [LARGE SCALE GENOMIC DNA]</scope>
    <source>
        <strain evidence="3 4">113A</strain>
    </source>
</reference>
<feature type="domain" description="DUF5658" evidence="2">
    <location>
        <begin position="24"/>
        <end position="117"/>
    </location>
</feature>
<dbReference type="Pfam" id="PF18902">
    <property type="entry name" value="DUF5658"/>
    <property type="match status" value="1"/>
</dbReference>
<comment type="caution">
    <text evidence="3">The sequence shown here is derived from an EMBL/GenBank/DDBJ whole genome shotgun (WGS) entry which is preliminary data.</text>
</comment>
<feature type="transmembrane region" description="Helical" evidence="1">
    <location>
        <begin position="100"/>
        <end position="121"/>
    </location>
</feature>
<evidence type="ECO:0000256" key="1">
    <source>
        <dbReference type="SAM" id="Phobius"/>
    </source>
</evidence>
<dbReference type="RefSeq" id="WP_035133232.1">
    <property type="nucleotide sequence ID" value="NZ_JPMD01000026.1"/>
</dbReference>
<gene>
    <name evidence="3" type="ORF">IO99_11180</name>
</gene>
<protein>
    <recommendedName>
        <fullName evidence="2">DUF5658 domain-containing protein</fullName>
    </recommendedName>
</protein>
<dbReference type="Proteomes" id="UP000028542">
    <property type="component" value="Unassembled WGS sequence"/>
</dbReference>
<dbReference type="eggNOG" id="ENOG5032KYB">
    <property type="taxonomic scope" value="Bacteria"/>
</dbReference>
<organism evidence="3 4">
    <name type="scientific">Clostridium sulfidigenes</name>
    <dbReference type="NCBI Taxonomy" id="318464"/>
    <lineage>
        <taxon>Bacteria</taxon>
        <taxon>Bacillati</taxon>
        <taxon>Bacillota</taxon>
        <taxon>Clostridia</taxon>
        <taxon>Eubacteriales</taxon>
        <taxon>Clostridiaceae</taxon>
        <taxon>Clostridium</taxon>
    </lineage>
</organism>
<accession>A0A084JAV8</accession>
<keyword evidence="4" id="KW-1185">Reference proteome</keyword>
<evidence type="ECO:0000313" key="4">
    <source>
        <dbReference type="Proteomes" id="UP000028542"/>
    </source>
</evidence>
<keyword evidence="1" id="KW-1133">Transmembrane helix</keyword>